<dbReference type="EMBL" id="QGDO01000011">
    <property type="protein sequence ID" value="PWJ34221.1"/>
    <property type="molecule type" value="Genomic_DNA"/>
</dbReference>
<reference evidence="4 5" key="1">
    <citation type="submission" date="2018-03" db="EMBL/GenBank/DDBJ databases">
        <title>Genomic Encyclopedia of Archaeal and Bacterial Type Strains, Phase II (KMG-II): from individual species to whole genera.</title>
        <authorList>
            <person name="Goeker M."/>
        </authorList>
    </citation>
    <scope>NUCLEOTIDE SEQUENCE [LARGE SCALE GENOMIC DNA]</scope>
    <source>
        <strain evidence="4 5">DSM 28229</strain>
    </source>
</reference>
<feature type="region of interest" description="Disordered" evidence="1">
    <location>
        <begin position="43"/>
        <end position="66"/>
    </location>
</feature>
<feature type="domain" description="SPOR" evidence="3">
    <location>
        <begin position="89"/>
        <end position="159"/>
    </location>
</feature>
<dbReference type="InterPro" id="IPR007730">
    <property type="entry name" value="SPOR-like_dom"/>
</dbReference>
<feature type="signal peptide" evidence="2">
    <location>
        <begin position="1"/>
        <end position="24"/>
    </location>
</feature>
<protein>
    <submittedName>
        <fullName evidence="4">Sporulation related protein</fullName>
    </submittedName>
</protein>
<keyword evidence="5" id="KW-1185">Reference proteome</keyword>
<dbReference type="Proteomes" id="UP000245535">
    <property type="component" value="Unassembled WGS sequence"/>
</dbReference>
<proteinExistence type="predicted"/>
<evidence type="ECO:0000256" key="2">
    <source>
        <dbReference type="SAM" id="SignalP"/>
    </source>
</evidence>
<dbReference type="RefSeq" id="WP_109623101.1">
    <property type="nucleotide sequence ID" value="NZ_QGDO01000011.1"/>
</dbReference>
<dbReference type="Pfam" id="PF05036">
    <property type="entry name" value="SPOR"/>
    <property type="match status" value="1"/>
</dbReference>
<comment type="caution">
    <text evidence="4">The sequence shown here is derived from an EMBL/GenBank/DDBJ whole genome shotgun (WGS) entry which is preliminary data.</text>
</comment>
<dbReference type="PROSITE" id="PS51257">
    <property type="entry name" value="PROKAR_LIPOPROTEIN"/>
    <property type="match status" value="1"/>
</dbReference>
<organism evidence="4 5">
    <name type="scientific">Sediminitomix flava</name>
    <dbReference type="NCBI Taxonomy" id="379075"/>
    <lineage>
        <taxon>Bacteria</taxon>
        <taxon>Pseudomonadati</taxon>
        <taxon>Bacteroidota</taxon>
        <taxon>Cytophagia</taxon>
        <taxon>Cytophagales</taxon>
        <taxon>Flammeovirgaceae</taxon>
        <taxon>Sediminitomix</taxon>
    </lineage>
</organism>
<dbReference type="GO" id="GO:0042834">
    <property type="term" value="F:peptidoglycan binding"/>
    <property type="evidence" value="ECO:0007669"/>
    <property type="project" value="InterPro"/>
</dbReference>
<gene>
    <name evidence="4" type="ORF">BC781_111131</name>
</gene>
<name>A0A315ZJX8_SEDFL</name>
<feature type="chain" id="PRO_5016259238" evidence="2">
    <location>
        <begin position="25"/>
        <end position="205"/>
    </location>
</feature>
<dbReference type="OrthoDB" id="2473397at2"/>
<keyword evidence="2" id="KW-0732">Signal</keyword>
<accession>A0A315ZJX8</accession>
<evidence type="ECO:0000256" key="1">
    <source>
        <dbReference type="SAM" id="MobiDB-lite"/>
    </source>
</evidence>
<evidence type="ECO:0000313" key="5">
    <source>
        <dbReference type="Proteomes" id="UP000245535"/>
    </source>
</evidence>
<evidence type="ECO:0000259" key="3">
    <source>
        <dbReference type="Pfam" id="PF05036"/>
    </source>
</evidence>
<dbReference type="AlphaFoldDB" id="A0A315ZJX8"/>
<evidence type="ECO:0000313" key="4">
    <source>
        <dbReference type="EMBL" id="PWJ34221.1"/>
    </source>
</evidence>
<sequence length="205" mass="23413">MKKTFILTAAILMAFVSCKTSKTASTSFDADLSAYRSEIVAASATKEEEKPEEEATEPVNSSDIPEGEMHEQIESMIGQMAQRNYSKVEGYRILIYSTTSRSMANKAYNKAKAIYHEPVYFNYEQPNYKISLGDYYSKRLAHEKLSMLKADYPKAIIVRDYIKVSEYSVLNLTPDTLRITPEEYEKLLLEDIEEENLPEVTPESE</sequence>